<protein>
    <submittedName>
        <fullName evidence="1">Uncharacterized protein</fullName>
    </submittedName>
</protein>
<organism evidence="1 2">
    <name type="scientific">Pieris macdunnoughi</name>
    <dbReference type="NCBI Taxonomy" id="345717"/>
    <lineage>
        <taxon>Eukaryota</taxon>
        <taxon>Metazoa</taxon>
        <taxon>Ecdysozoa</taxon>
        <taxon>Arthropoda</taxon>
        <taxon>Hexapoda</taxon>
        <taxon>Insecta</taxon>
        <taxon>Pterygota</taxon>
        <taxon>Neoptera</taxon>
        <taxon>Endopterygota</taxon>
        <taxon>Lepidoptera</taxon>
        <taxon>Glossata</taxon>
        <taxon>Ditrysia</taxon>
        <taxon>Papilionoidea</taxon>
        <taxon>Pieridae</taxon>
        <taxon>Pierinae</taxon>
        <taxon>Pieris</taxon>
    </lineage>
</organism>
<accession>A0A821UL78</accession>
<name>A0A821UL78_9NEOP</name>
<comment type="caution">
    <text evidence="1">The sequence shown here is derived from an EMBL/GenBank/DDBJ whole genome shotgun (WGS) entry which is preliminary data.</text>
</comment>
<dbReference type="Proteomes" id="UP000663880">
    <property type="component" value="Unassembled WGS sequence"/>
</dbReference>
<dbReference type="EMBL" id="CAJOBZ010000031">
    <property type="protein sequence ID" value="CAF4891292.1"/>
    <property type="molecule type" value="Genomic_DNA"/>
</dbReference>
<gene>
    <name evidence="1" type="ORF">PMACD_LOCUS10488</name>
</gene>
<keyword evidence="2" id="KW-1185">Reference proteome</keyword>
<proteinExistence type="predicted"/>
<reference evidence="1" key="1">
    <citation type="submission" date="2021-02" db="EMBL/GenBank/DDBJ databases">
        <authorList>
            <person name="Steward A R."/>
        </authorList>
    </citation>
    <scope>NUCLEOTIDE SEQUENCE</scope>
</reference>
<evidence type="ECO:0000313" key="2">
    <source>
        <dbReference type="Proteomes" id="UP000663880"/>
    </source>
</evidence>
<evidence type="ECO:0000313" key="1">
    <source>
        <dbReference type="EMBL" id="CAF4891292.1"/>
    </source>
</evidence>
<sequence length="79" mass="8573">MPPAPSMPPTSPMSLASLRLQVMLSVDAHGGSALPREALLRQMSEAASRSCSLGQYAANLVHFATQRQNFETELFIDEI</sequence>
<dbReference type="AlphaFoldDB" id="A0A821UL78"/>